<dbReference type="EMBL" id="FONV01000028">
    <property type="protein sequence ID" value="SFF88518.1"/>
    <property type="molecule type" value="Genomic_DNA"/>
</dbReference>
<dbReference type="GO" id="GO:0005886">
    <property type="term" value="C:plasma membrane"/>
    <property type="evidence" value="ECO:0007669"/>
    <property type="project" value="UniProtKB-SubCell"/>
</dbReference>
<accession>A0A1I2MC85</accession>
<dbReference type="STRING" id="35752.SAMN05421541_1285"/>
<evidence type="ECO:0000256" key="1">
    <source>
        <dbReference type="ARBA" id="ARBA00004651"/>
    </source>
</evidence>
<dbReference type="GO" id="GO:0022857">
    <property type="term" value="F:transmembrane transporter activity"/>
    <property type="evidence" value="ECO:0007669"/>
    <property type="project" value="TreeGrafter"/>
</dbReference>
<dbReference type="InterPro" id="IPR003838">
    <property type="entry name" value="ABC3_permease_C"/>
</dbReference>
<evidence type="ECO:0000256" key="7">
    <source>
        <dbReference type="SAM" id="Phobius"/>
    </source>
</evidence>
<evidence type="ECO:0000313" key="9">
    <source>
        <dbReference type="EMBL" id="SFF88518.1"/>
    </source>
</evidence>
<dbReference type="InterPro" id="IPR050250">
    <property type="entry name" value="Macrolide_Exporter_MacB"/>
</dbReference>
<organism evidence="9 10">
    <name type="scientific">Actinoplanes philippinensis</name>
    <dbReference type="NCBI Taxonomy" id="35752"/>
    <lineage>
        <taxon>Bacteria</taxon>
        <taxon>Bacillati</taxon>
        <taxon>Actinomycetota</taxon>
        <taxon>Actinomycetes</taxon>
        <taxon>Micromonosporales</taxon>
        <taxon>Micromonosporaceae</taxon>
        <taxon>Actinoplanes</taxon>
    </lineage>
</organism>
<dbReference type="PANTHER" id="PTHR30572">
    <property type="entry name" value="MEMBRANE COMPONENT OF TRANSPORTER-RELATED"/>
    <property type="match status" value="1"/>
</dbReference>
<evidence type="ECO:0000313" key="10">
    <source>
        <dbReference type="Proteomes" id="UP000199645"/>
    </source>
</evidence>
<reference evidence="9 10" key="1">
    <citation type="submission" date="2016-10" db="EMBL/GenBank/DDBJ databases">
        <authorList>
            <person name="de Groot N.N."/>
        </authorList>
    </citation>
    <scope>NUCLEOTIDE SEQUENCE [LARGE SCALE GENOMIC DNA]</scope>
    <source>
        <strain evidence="9 10">DSM 43019</strain>
    </source>
</reference>
<dbReference type="Pfam" id="PF02687">
    <property type="entry name" value="FtsX"/>
    <property type="match status" value="2"/>
</dbReference>
<proteinExistence type="inferred from homology"/>
<feature type="transmembrane region" description="Helical" evidence="7">
    <location>
        <begin position="712"/>
        <end position="735"/>
    </location>
</feature>
<feature type="transmembrane region" description="Helical" evidence="7">
    <location>
        <begin position="679"/>
        <end position="700"/>
    </location>
</feature>
<evidence type="ECO:0000256" key="2">
    <source>
        <dbReference type="ARBA" id="ARBA00022475"/>
    </source>
</evidence>
<feature type="transmembrane region" description="Helical" evidence="7">
    <location>
        <begin position="248"/>
        <end position="266"/>
    </location>
</feature>
<evidence type="ECO:0000256" key="6">
    <source>
        <dbReference type="ARBA" id="ARBA00038076"/>
    </source>
</evidence>
<keyword evidence="4 7" id="KW-1133">Transmembrane helix</keyword>
<evidence type="ECO:0000259" key="8">
    <source>
        <dbReference type="Pfam" id="PF02687"/>
    </source>
</evidence>
<dbReference type="RefSeq" id="WP_093621883.1">
    <property type="nucleotide sequence ID" value="NZ_BOMT01000023.1"/>
</dbReference>
<keyword evidence="2" id="KW-1003">Cell membrane</keyword>
<keyword evidence="3 7" id="KW-0812">Transmembrane</keyword>
<evidence type="ECO:0000256" key="3">
    <source>
        <dbReference type="ARBA" id="ARBA00022692"/>
    </source>
</evidence>
<name>A0A1I2MC85_9ACTN</name>
<dbReference type="OrthoDB" id="4871813at2"/>
<gene>
    <name evidence="9" type="ORF">SAMN05421541_1285</name>
</gene>
<evidence type="ECO:0000256" key="5">
    <source>
        <dbReference type="ARBA" id="ARBA00023136"/>
    </source>
</evidence>
<feature type="transmembrane region" description="Helical" evidence="7">
    <location>
        <begin position="362"/>
        <end position="380"/>
    </location>
</feature>
<protein>
    <submittedName>
        <fullName evidence="9">FtsX-like permease family protein</fullName>
    </submittedName>
</protein>
<comment type="similarity">
    <text evidence="6">Belongs to the ABC-4 integral membrane protein family.</text>
</comment>
<feature type="transmembrane region" description="Helical" evidence="7">
    <location>
        <begin position="332"/>
        <end position="350"/>
    </location>
</feature>
<sequence length="747" mass="78007">MRRILAELALGMRLAFAGGRRGGVRTALATVGVAVGATGLLLAASVPVMLDARHARAEARSDFVAGEQIPAGRTTIVAGVDGQWRDNQIRGRLIWPETPDAPLPPGVTAFPGEHRMYASPALQAALAGPDGATLRRQIPYEVAGTIAPAGLSGPQEFAYYAGYERVTSLVEVSSWRVDRFGFPEDDPDGGVGTYVIIVVLVATLLTPVALFIAAALRFGGDTRDRRLAAIRLIGADSRAILRMAVGESLVPAGLGLLLGTAAYLGVRHQAARFHFLDISVYPGDVRPAPLLAVLAVALIVALAAGVTLLGFRGVTVEPLGVLREAEVWRGRLWWRLVPLAASLPLLYPVLQGRTDVGEGRIGLGVILLIATVIPLLPYLVPLVARLLPADTVSWQLASQQLRRNPASSTRAVGGIVVAVAGAIALQSVFAVAAGGPHSPDELAFLLQARGAQSPAAMRERTEMFERVDGVRAGTVAQYLLFGEGLGRRNLIVGDCRSLSQIAVLQGCKPGAAFTTQPTDKPMIVDVGATDPVAGPKVAVPAHAGRATIIDDTIGGPGPSVLLTTMPAQLARVEPSFVETRVFTTARPAEVAGQVRAVAAEIDPLALFAGSASETDPFEPLRVALDIGSVLVLLLMTAGLLLDVASRLHERRRILGVLAAVGARNGTVVWSVLLQVVVPVGAGLVLAVGAGAGIGALLMRLSQLPVTFTAATVLTPVVAGAGLVLVTTMVVLLPAVRRVTRTEDLRFE</sequence>
<feature type="domain" description="ABC3 transporter permease C-terminal" evidence="8">
    <location>
        <begin position="201"/>
        <end position="307"/>
    </location>
</feature>
<keyword evidence="10" id="KW-1185">Reference proteome</keyword>
<feature type="transmembrane region" description="Helical" evidence="7">
    <location>
        <begin position="622"/>
        <end position="641"/>
    </location>
</feature>
<dbReference type="PANTHER" id="PTHR30572:SF4">
    <property type="entry name" value="ABC TRANSPORTER PERMEASE YTRF"/>
    <property type="match status" value="1"/>
</dbReference>
<feature type="transmembrane region" description="Helical" evidence="7">
    <location>
        <begin position="194"/>
        <end position="216"/>
    </location>
</feature>
<evidence type="ECO:0000256" key="4">
    <source>
        <dbReference type="ARBA" id="ARBA00022989"/>
    </source>
</evidence>
<dbReference type="Proteomes" id="UP000199645">
    <property type="component" value="Unassembled WGS sequence"/>
</dbReference>
<dbReference type="AlphaFoldDB" id="A0A1I2MC85"/>
<keyword evidence="5 7" id="KW-0472">Membrane</keyword>
<feature type="transmembrane region" description="Helical" evidence="7">
    <location>
        <begin position="27"/>
        <end position="50"/>
    </location>
</feature>
<feature type="transmembrane region" description="Helical" evidence="7">
    <location>
        <begin position="287"/>
        <end position="312"/>
    </location>
</feature>
<comment type="subcellular location">
    <subcellularLocation>
        <location evidence="1">Cell membrane</location>
        <topology evidence="1">Multi-pass membrane protein</topology>
    </subcellularLocation>
</comment>
<feature type="domain" description="ABC3 transporter permease C-terminal" evidence="8">
    <location>
        <begin position="628"/>
        <end position="741"/>
    </location>
</feature>